<dbReference type="KEGG" id="mfv:Mfer_1151"/>
<gene>
    <name evidence="1" type="ordered locus">Mfer_1151</name>
</gene>
<protein>
    <submittedName>
        <fullName evidence="1">Uncharacterized protein</fullName>
    </submittedName>
</protein>
<dbReference type="Proteomes" id="UP000002315">
    <property type="component" value="Chromosome"/>
</dbReference>
<dbReference type="EMBL" id="CP002278">
    <property type="protein sequence ID" value="ADP77937.1"/>
    <property type="molecule type" value="Genomic_DNA"/>
</dbReference>
<reference evidence="1 2" key="1">
    <citation type="journal article" date="2010" name="Stand. Genomic Sci.">
        <title>Complete genome sequence of Methanothermus fervidus type strain (V24S).</title>
        <authorList>
            <person name="Anderson I."/>
            <person name="Djao O.D."/>
            <person name="Misra M."/>
            <person name="Chertkov O."/>
            <person name="Nolan M."/>
            <person name="Lucas S."/>
            <person name="Lapidus A."/>
            <person name="Del Rio T.G."/>
            <person name="Tice H."/>
            <person name="Cheng J.F."/>
            <person name="Tapia R."/>
            <person name="Han C."/>
            <person name="Goodwin L."/>
            <person name="Pitluck S."/>
            <person name="Liolios K."/>
            <person name="Ivanova N."/>
            <person name="Mavromatis K."/>
            <person name="Mikhailova N."/>
            <person name="Pati A."/>
            <person name="Brambilla E."/>
            <person name="Chen A."/>
            <person name="Palaniappan K."/>
            <person name="Land M."/>
            <person name="Hauser L."/>
            <person name="Chang Y.J."/>
            <person name="Jeffries C.D."/>
            <person name="Sikorski J."/>
            <person name="Spring S."/>
            <person name="Rohde M."/>
            <person name="Eichinger K."/>
            <person name="Huber H."/>
            <person name="Wirth R."/>
            <person name="Goker M."/>
            <person name="Detter J.C."/>
            <person name="Woyke T."/>
            <person name="Bristow J."/>
            <person name="Eisen J.A."/>
            <person name="Markowitz V."/>
            <person name="Hugenholtz P."/>
            <person name="Klenk H.P."/>
            <person name="Kyrpides N.C."/>
        </authorList>
    </citation>
    <scope>NUCLEOTIDE SEQUENCE [LARGE SCALE GENOMIC DNA]</scope>
    <source>
        <strain evidence="2">ATCC 43054 / DSM 2088 / JCM 10308 / V24 S</strain>
    </source>
</reference>
<sequence>MNDEDVTSILQEDYESGYYNDCMDRNLINNYDKFKVTILEPEKVIPLTEEEKNIKRSYEWSQGFSCPSFILGGLATAYRPDLLWYPVPTYGSNNTTVLVATELPTDIETSTGSPNELIDKLLENAPEIPYIPLNTEIIIVSNFSVVPTSGNAPLKNKCVMLCK</sequence>
<dbReference type="AlphaFoldDB" id="E3GWH2"/>
<proteinExistence type="predicted"/>
<accession>E3GWH2</accession>
<evidence type="ECO:0000313" key="2">
    <source>
        <dbReference type="Proteomes" id="UP000002315"/>
    </source>
</evidence>
<dbReference type="HOGENOM" id="CLU_1623460_0_0_2"/>
<name>E3GWH2_METFV</name>
<keyword evidence="2" id="KW-1185">Reference proteome</keyword>
<organism evidence="1 2">
    <name type="scientific">Methanothermus fervidus (strain ATCC 43054 / DSM 2088 / JCM 10308 / V24 S)</name>
    <dbReference type="NCBI Taxonomy" id="523846"/>
    <lineage>
        <taxon>Archaea</taxon>
        <taxon>Methanobacteriati</taxon>
        <taxon>Methanobacteriota</taxon>
        <taxon>Methanomada group</taxon>
        <taxon>Methanobacteria</taxon>
        <taxon>Methanobacteriales</taxon>
        <taxon>Methanothermaceae</taxon>
        <taxon>Methanothermus</taxon>
    </lineage>
</organism>
<evidence type="ECO:0000313" key="1">
    <source>
        <dbReference type="EMBL" id="ADP77937.1"/>
    </source>
</evidence>
<dbReference type="STRING" id="523846.Mfer_1151"/>